<dbReference type="Proteomes" id="UP001338309">
    <property type="component" value="Unassembled WGS sequence"/>
</dbReference>
<keyword evidence="1" id="KW-0472">Membrane</keyword>
<name>A0ABQ6PQ59_9BACT</name>
<keyword evidence="1" id="KW-0812">Transmembrane</keyword>
<sequence>MENNLNISPAEYELIEGWLEGTLSDSQREEVKVLENEDPDWLIKVEQIKVLREDLESILVKAELEKIHEEVIGKSPSKTYPFPRWILAVAATVSLILVGWWGFQSVFQSSNEKLFVAYYQTDPGLITAMSGSDSYEFDRGMVDFKEGKYREALVRWELLLEEDPADDTLLYFVAMAHLEMENYPLSQELLKQVADEDSSEFKEDASWYLALIYLKKGEMEAAKLILSNLEKPEAQELLQKIQE</sequence>
<keyword evidence="1" id="KW-1133">Transmembrane helix</keyword>
<dbReference type="Gene3D" id="1.25.40.10">
    <property type="entry name" value="Tetratricopeptide repeat domain"/>
    <property type="match status" value="1"/>
</dbReference>
<reference evidence="2 3" key="1">
    <citation type="submission" date="2023-08" db="EMBL/GenBank/DDBJ databases">
        <title>Draft genome sequence of Algoriphagus confluentis.</title>
        <authorList>
            <person name="Takatani N."/>
            <person name="Hosokawa M."/>
            <person name="Sawabe T."/>
        </authorList>
    </citation>
    <scope>NUCLEOTIDE SEQUENCE [LARGE SCALE GENOMIC DNA]</scope>
    <source>
        <strain evidence="2 3">NBRC 111222</strain>
    </source>
</reference>
<feature type="transmembrane region" description="Helical" evidence="1">
    <location>
        <begin position="85"/>
        <end position="103"/>
    </location>
</feature>
<evidence type="ECO:0000313" key="2">
    <source>
        <dbReference type="EMBL" id="GMQ30124.1"/>
    </source>
</evidence>
<dbReference type="InterPro" id="IPR011990">
    <property type="entry name" value="TPR-like_helical_dom_sf"/>
</dbReference>
<dbReference type="RefSeq" id="WP_338224834.1">
    <property type="nucleotide sequence ID" value="NZ_BTPD01000008.1"/>
</dbReference>
<proteinExistence type="predicted"/>
<evidence type="ECO:0008006" key="4">
    <source>
        <dbReference type="Google" id="ProtNLM"/>
    </source>
</evidence>
<organism evidence="2 3">
    <name type="scientific">Algoriphagus confluentis</name>
    <dbReference type="NCBI Taxonomy" id="1697556"/>
    <lineage>
        <taxon>Bacteria</taxon>
        <taxon>Pseudomonadati</taxon>
        <taxon>Bacteroidota</taxon>
        <taxon>Cytophagia</taxon>
        <taxon>Cytophagales</taxon>
        <taxon>Cyclobacteriaceae</taxon>
        <taxon>Algoriphagus</taxon>
    </lineage>
</organism>
<evidence type="ECO:0000256" key="1">
    <source>
        <dbReference type="SAM" id="Phobius"/>
    </source>
</evidence>
<dbReference type="EMBL" id="BTPD01000008">
    <property type="protein sequence ID" value="GMQ30124.1"/>
    <property type="molecule type" value="Genomic_DNA"/>
</dbReference>
<protein>
    <recommendedName>
        <fullName evidence="4">Tetratricopeptide repeat protein</fullName>
    </recommendedName>
</protein>
<dbReference type="SUPFAM" id="SSF48452">
    <property type="entry name" value="TPR-like"/>
    <property type="match status" value="1"/>
</dbReference>
<keyword evidence="3" id="KW-1185">Reference proteome</keyword>
<evidence type="ECO:0000313" key="3">
    <source>
        <dbReference type="Proteomes" id="UP001338309"/>
    </source>
</evidence>
<accession>A0ABQ6PQ59</accession>
<comment type="caution">
    <text evidence="2">The sequence shown here is derived from an EMBL/GenBank/DDBJ whole genome shotgun (WGS) entry which is preliminary data.</text>
</comment>
<gene>
    <name evidence="2" type="ORF">Aconfl_27670</name>
</gene>